<dbReference type="InterPro" id="IPR011990">
    <property type="entry name" value="TPR-like_helical_dom_sf"/>
</dbReference>
<evidence type="ECO:0000259" key="7">
    <source>
        <dbReference type="PROSITE" id="PS50103"/>
    </source>
</evidence>
<organism evidence="9 10">
    <name type="scientific">Serendipita vermifera MAFF 305830</name>
    <dbReference type="NCBI Taxonomy" id="933852"/>
    <lineage>
        <taxon>Eukaryota</taxon>
        <taxon>Fungi</taxon>
        <taxon>Dikarya</taxon>
        <taxon>Basidiomycota</taxon>
        <taxon>Agaricomycotina</taxon>
        <taxon>Agaricomycetes</taxon>
        <taxon>Sebacinales</taxon>
        <taxon>Serendipitaceae</taxon>
        <taxon>Serendipita</taxon>
    </lineage>
</organism>
<evidence type="ECO:0000313" key="10">
    <source>
        <dbReference type="Proteomes" id="UP000054097"/>
    </source>
</evidence>
<evidence type="ECO:0000313" key="8">
    <source>
        <dbReference type="EMBL" id="KIM25041.1"/>
    </source>
</evidence>
<keyword evidence="2 5" id="KW-0863">Zinc-finger</keyword>
<dbReference type="Pfam" id="PF00642">
    <property type="entry name" value="zf-CCCH"/>
    <property type="match status" value="1"/>
</dbReference>
<evidence type="ECO:0000256" key="5">
    <source>
        <dbReference type="PROSITE-ProRule" id="PRU00723"/>
    </source>
</evidence>
<evidence type="ECO:0000256" key="1">
    <source>
        <dbReference type="ARBA" id="ARBA00022723"/>
    </source>
</evidence>
<dbReference type="InterPro" id="IPR036855">
    <property type="entry name" value="Znf_CCCH_sf"/>
</dbReference>
<reference evidence="9" key="3">
    <citation type="submission" date="2015-02" db="EMBL/GenBank/DDBJ databases">
        <title>Evolutionary Origins and Diversification of the Mycorrhizal Mutualists.</title>
        <authorList>
            <consortium name="DOE Joint Genome Institute"/>
            <consortium name="Mycorrhizal Genomics Consortium"/>
            <person name="Kohler A."/>
            <person name="Kuo A."/>
            <person name="Nagy L.G."/>
            <person name="Floudas D."/>
            <person name="Copeland A."/>
            <person name="Barry K.W."/>
            <person name="Cichocki N."/>
            <person name="Veneault-Fourrey C."/>
            <person name="LaButti K."/>
            <person name="Lindquist E.A."/>
            <person name="Lipzen A."/>
            <person name="Lundell T."/>
            <person name="Morin E."/>
            <person name="Murat C."/>
            <person name="Riley R."/>
            <person name="Ohm R."/>
            <person name="Sun H."/>
            <person name="Tunlid A."/>
            <person name="Henrissat B."/>
            <person name="Grigoriev I.V."/>
            <person name="Hibbett D.S."/>
            <person name="Martin F."/>
        </authorList>
    </citation>
    <scope>NUCLEOTIDE SEQUENCE</scope>
    <source>
        <strain evidence="9 10">MAFF 305830</strain>
    </source>
</reference>
<dbReference type="SUPFAM" id="SSF90229">
    <property type="entry name" value="CCCH zinc finger"/>
    <property type="match status" value="1"/>
</dbReference>
<dbReference type="Gene3D" id="3.30.1370.210">
    <property type="match status" value="1"/>
</dbReference>
<keyword evidence="4 5" id="KW-0862">Zinc</keyword>
<feature type="zinc finger region" description="C3H1-type" evidence="5">
    <location>
        <begin position="239"/>
        <end position="267"/>
    </location>
</feature>
<name>A0A0C3ATP8_SERVB</name>
<dbReference type="PANTHER" id="PTHR46423">
    <property type="entry name" value="RNA POLYMERASE II-ASSOCIATED PROTEIN 3"/>
    <property type="match status" value="1"/>
</dbReference>
<evidence type="ECO:0000256" key="6">
    <source>
        <dbReference type="SAM" id="MobiDB-lite"/>
    </source>
</evidence>
<dbReference type="InterPro" id="IPR000571">
    <property type="entry name" value="Znf_CCCH"/>
</dbReference>
<feature type="compositionally biased region" description="Basic and acidic residues" evidence="6">
    <location>
        <begin position="317"/>
        <end position="333"/>
    </location>
</feature>
<keyword evidence="1 5" id="KW-0479">Metal-binding</keyword>
<feature type="compositionally biased region" description="Basic residues" evidence="6">
    <location>
        <begin position="334"/>
        <end position="345"/>
    </location>
</feature>
<gene>
    <name evidence="9" type="ORF">M408DRAFT_161618</name>
    <name evidence="8" type="ORF">M408DRAFT_26623</name>
</gene>
<dbReference type="InterPro" id="IPR051966">
    <property type="entry name" value="RPAP3"/>
</dbReference>
<dbReference type="STRING" id="933852.A0A0C3ATP8"/>
<feature type="region of interest" description="Disordered" evidence="6">
    <location>
        <begin position="317"/>
        <end position="363"/>
    </location>
</feature>
<reference evidence="10" key="2">
    <citation type="submission" date="2015-01" db="EMBL/GenBank/DDBJ databases">
        <title>Evolutionary Origins and Diversification of the Mycorrhizal Mutualists.</title>
        <authorList>
            <consortium name="DOE Joint Genome Institute"/>
            <consortium name="Mycorrhizal Genomics Consortium"/>
            <person name="Kohler A."/>
            <person name="Kuo A."/>
            <person name="Nagy L.G."/>
            <person name="Floudas D."/>
            <person name="Copeland A."/>
            <person name="Barry K.W."/>
            <person name="Cichocki N."/>
            <person name="Veneault-Fourrey C."/>
            <person name="LaButti K."/>
            <person name="Lindquist E.A."/>
            <person name="Lipzen A."/>
            <person name="Lundell T."/>
            <person name="Morin E."/>
            <person name="Murat C."/>
            <person name="Riley R."/>
            <person name="Ohm R."/>
            <person name="Sun H."/>
            <person name="Tunlid A."/>
            <person name="Henrissat B."/>
            <person name="Grigoriev I.V."/>
            <person name="Hibbett D.S."/>
            <person name="Martin F."/>
        </authorList>
    </citation>
    <scope>NUCLEOTIDE SEQUENCE [LARGE SCALE GENOMIC DNA]</scope>
    <source>
        <strain evidence="10">MAFF 305830</strain>
    </source>
</reference>
<dbReference type="EMBL" id="KN824296">
    <property type="protein sequence ID" value="KIM27945.1"/>
    <property type="molecule type" value="Genomic_DNA"/>
</dbReference>
<feature type="zinc finger region" description="C3H1-type" evidence="5">
    <location>
        <begin position="209"/>
        <end position="232"/>
    </location>
</feature>
<feature type="domain" description="C3H1-type" evidence="7">
    <location>
        <begin position="239"/>
        <end position="267"/>
    </location>
</feature>
<dbReference type="GO" id="GO:0008270">
    <property type="term" value="F:zinc ion binding"/>
    <property type="evidence" value="ECO:0007669"/>
    <property type="project" value="UniProtKB-KW"/>
</dbReference>
<protein>
    <recommendedName>
        <fullName evidence="7">C3H1-type domain-containing protein</fullName>
    </recommendedName>
</protein>
<dbReference type="OrthoDB" id="245563at2759"/>
<dbReference type="Gene3D" id="1.25.40.10">
    <property type="entry name" value="Tetratricopeptide repeat domain"/>
    <property type="match status" value="1"/>
</dbReference>
<dbReference type="EMBL" id="KN824318">
    <property type="protein sequence ID" value="KIM25041.1"/>
    <property type="molecule type" value="Genomic_DNA"/>
</dbReference>
<feature type="domain" description="C3H1-type" evidence="7">
    <location>
        <begin position="209"/>
        <end position="232"/>
    </location>
</feature>
<keyword evidence="3" id="KW-0802">TPR repeat</keyword>
<proteinExistence type="predicted"/>
<dbReference type="SMART" id="SM00356">
    <property type="entry name" value="ZnF_C3H1"/>
    <property type="match status" value="2"/>
</dbReference>
<evidence type="ECO:0000313" key="9">
    <source>
        <dbReference type="EMBL" id="KIM27945.1"/>
    </source>
</evidence>
<dbReference type="AlphaFoldDB" id="A0A0C3ATP8"/>
<dbReference type="PANTHER" id="PTHR46423:SF1">
    <property type="entry name" value="RNA POLYMERASE II-ASSOCIATED PROTEIN 3"/>
    <property type="match status" value="1"/>
</dbReference>
<reference evidence="9 10" key="1">
    <citation type="submission" date="2014-04" db="EMBL/GenBank/DDBJ databases">
        <authorList>
            <consortium name="DOE Joint Genome Institute"/>
            <person name="Kuo A."/>
            <person name="Zuccaro A."/>
            <person name="Kohler A."/>
            <person name="Nagy L.G."/>
            <person name="Floudas D."/>
            <person name="Copeland A."/>
            <person name="Barry K.W."/>
            <person name="Cichocki N."/>
            <person name="Veneault-Fourrey C."/>
            <person name="LaButti K."/>
            <person name="Lindquist E.A."/>
            <person name="Lipzen A."/>
            <person name="Lundell T."/>
            <person name="Morin E."/>
            <person name="Murat C."/>
            <person name="Sun H."/>
            <person name="Tunlid A."/>
            <person name="Henrissat B."/>
            <person name="Grigoriev I.V."/>
            <person name="Hibbett D.S."/>
            <person name="Martin F."/>
            <person name="Nordberg H.P."/>
            <person name="Cantor M.N."/>
            <person name="Hua S.X."/>
        </authorList>
    </citation>
    <scope>NUCLEOTIDE SEQUENCE [LARGE SCALE GENOMIC DNA]</scope>
    <source>
        <strain evidence="9 10">MAFF 305830</strain>
    </source>
</reference>
<accession>A0A0C3ATP8</accession>
<sequence length="397" mass="45721">MASKEITRPRWVVDAIKIKTTRRRKAYEAREKEALKVKEEGNAFFRNGEYEKAAACYNYMCQLDFVKPTYHSNFFAACIKLEDYETVFATSTQSLMIDPTHKKLRYRRIQARRALGFHAGALSDAKAIIRQSDPSDPELAAIRREVKELELLVANRPPSLRHKNITTDDYLTDDEDDFPNENDMETRKFDPEVDWSESEDDPHVGNGVPCRYYNRQSGCVKGDSCSFSHDIDELSERDLMGKNVCSYWLLGTCRFTEETCNYSHSKVALPKEGWWTSSSGRSLMAMEMKGKSKRIARQIRAHKRAFEAPKRVVGTQEERVRGLASRLRAEKGSEKKKKSNKRGKRQPFLDSDDDDDWEDEGMGFFSPEDEFELMCQGVNPWDDDAADVLAVLNGDYY</sequence>
<evidence type="ECO:0000256" key="2">
    <source>
        <dbReference type="ARBA" id="ARBA00022771"/>
    </source>
</evidence>
<keyword evidence="10" id="KW-1185">Reference proteome</keyword>
<dbReference type="GO" id="GO:0101031">
    <property type="term" value="C:protein folding chaperone complex"/>
    <property type="evidence" value="ECO:0007669"/>
    <property type="project" value="TreeGrafter"/>
</dbReference>
<dbReference type="SUPFAM" id="SSF48452">
    <property type="entry name" value="TPR-like"/>
    <property type="match status" value="1"/>
</dbReference>
<evidence type="ECO:0000256" key="4">
    <source>
        <dbReference type="ARBA" id="ARBA00022833"/>
    </source>
</evidence>
<dbReference type="Proteomes" id="UP000054097">
    <property type="component" value="Unassembled WGS sequence"/>
</dbReference>
<dbReference type="HOGENOM" id="CLU_037978_0_0_1"/>
<evidence type="ECO:0000256" key="3">
    <source>
        <dbReference type="ARBA" id="ARBA00022803"/>
    </source>
</evidence>
<dbReference type="PROSITE" id="PS50103">
    <property type="entry name" value="ZF_C3H1"/>
    <property type="match status" value="2"/>
</dbReference>
<feature type="compositionally biased region" description="Acidic residues" evidence="6">
    <location>
        <begin position="350"/>
        <end position="363"/>
    </location>
</feature>